<dbReference type="InterPro" id="IPR028993">
    <property type="entry name" value="RecG_N"/>
</dbReference>
<dbReference type="CDD" id="cd17992">
    <property type="entry name" value="DEXHc_RecG"/>
    <property type="match status" value="1"/>
</dbReference>
<keyword evidence="11" id="KW-0413">Isomerase</keyword>
<dbReference type="Gene3D" id="2.40.50.140">
    <property type="entry name" value="Nucleic acid-binding proteins"/>
    <property type="match status" value="1"/>
</dbReference>
<dbReference type="Pfam" id="PF00271">
    <property type="entry name" value="Helicase_C"/>
    <property type="match status" value="1"/>
</dbReference>
<keyword evidence="6 15" id="KW-0347">Helicase</keyword>
<evidence type="ECO:0000256" key="10">
    <source>
        <dbReference type="ARBA" id="ARBA00023204"/>
    </source>
</evidence>
<keyword evidence="3 15" id="KW-0547">Nucleotide-binding</keyword>
<dbReference type="GO" id="GO:0005524">
    <property type="term" value="F:ATP binding"/>
    <property type="evidence" value="ECO:0007669"/>
    <property type="project" value="UniProtKB-KW"/>
</dbReference>
<dbReference type="Gene3D" id="1.20.120.630">
    <property type="entry name" value="RecG, N-terminal domain"/>
    <property type="match status" value="1"/>
</dbReference>
<proteinExistence type="inferred from homology"/>
<evidence type="ECO:0000256" key="1">
    <source>
        <dbReference type="ARBA" id="ARBA00007504"/>
    </source>
</evidence>
<keyword evidence="7 15" id="KW-0067">ATP-binding</keyword>
<accession>I2F2W7</accession>
<dbReference type="PROSITE" id="PS51192">
    <property type="entry name" value="HELICASE_ATP_BIND_1"/>
    <property type="match status" value="1"/>
</dbReference>
<evidence type="ECO:0000256" key="9">
    <source>
        <dbReference type="ARBA" id="ARBA00023172"/>
    </source>
</evidence>
<feature type="domain" description="Helicase C-terminal" evidence="17">
    <location>
        <begin position="553"/>
        <end position="719"/>
    </location>
</feature>
<keyword evidence="10 15" id="KW-0234">DNA repair</keyword>
<evidence type="ECO:0000256" key="5">
    <source>
        <dbReference type="ARBA" id="ARBA00022801"/>
    </source>
</evidence>
<dbReference type="EC" id="5.6.2.4" evidence="13 15"/>
<gene>
    <name evidence="18" type="ORF">Theba_0547</name>
</gene>
<evidence type="ECO:0000256" key="8">
    <source>
        <dbReference type="ARBA" id="ARBA00023125"/>
    </source>
</evidence>
<dbReference type="SUPFAM" id="SSF50249">
    <property type="entry name" value="Nucleic acid-binding proteins"/>
    <property type="match status" value="1"/>
</dbReference>
<evidence type="ECO:0000256" key="13">
    <source>
        <dbReference type="ARBA" id="ARBA00034808"/>
    </source>
</evidence>
<keyword evidence="4 15" id="KW-0227">DNA damage</keyword>
<dbReference type="NCBIfam" id="NF008168">
    <property type="entry name" value="PRK10917.2-2"/>
    <property type="match status" value="1"/>
</dbReference>
<dbReference type="PANTHER" id="PTHR47964">
    <property type="entry name" value="ATP-DEPENDENT DNA HELICASE HOMOLOG RECG, CHLOROPLASTIC"/>
    <property type="match status" value="1"/>
</dbReference>
<dbReference type="PROSITE" id="PS51194">
    <property type="entry name" value="HELICASE_CTER"/>
    <property type="match status" value="1"/>
</dbReference>
<organism evidence="18 19">
    <name type="scientific">Mesotoga prima MesG1.Ag.4.2</name>
    <dbReference type="NCBI Taxonomy" id="660470"/>
    <lineage>
        <taxon>Bacteria</taxon>
        <taxon>Thermotogati</taxon>
        <taxon>Thermotogota</taxon>
        <taxon>Thermotogae</taxon>
        <taxon>Kosmotogales</taxon>
        <taxon>Kosmotogaceae</taxon>
        <taxon>Mesotoga</taxon>
    </lineage>
</organism>
<evidence type="ECO:0000256" key="7">
    <source>
        <dbReference type="ARBA" id="ARBA00022840"/>
    </source>
</evidence>
<dbReference type="InterPro" id="IPR047112">
    <property type="entry name" value="RecG/Mfd"/>
</dbReference>
<dbReference type="Pfam" id="PF19833">
    <property type="entry name" value="RecG_dom3_C"/>
    <property type="match status" value="1"/>
</dbReference>
<sequence>MLLEQFLEECERLLEAHLSGKREDNVLPELKRFLSLLDRSELSHFSSLGEYLSKFISYLSRIDEFPHDRKVKRLKNGLEMIAKLRNFFLLHNSEEIESLLGRPVSPSTPIKYAYSVGEARSKILKRMDIETIGDLIQYFPRDYEDRRIIMPISSIVPDRKVSVKGRLLNFSAKKASGYTIISAVVSDGFGQLLLKWFNQDYIIQKLRRDREYLIHGLAKETPFGPMEMNSPEIEEIQGEVPREILPVYSLTSGISMKMMRKIVKRNLGLVRSLDDLVPSSITTERGLLPRKHAFTAIHFPKSLYEIRKARESLAYEEFFLFETTILFRKRQIRKEYQGLQKEISGVLSKRLIESLPFELTKDQVTAFEEIRDDMRAASPMNRLLQGDVGSGKTLVAELAMVDNYEAGYQSALMVPTSVLAMQHYEKIKRELSPIGIETGLLTGSLKKNEQDFVRMRLKKGEIDVVVGTHALIQDGVEFKNLGLVVVDEQHRFGVKQRETLTTKGKLLDSLVMTATPIPRTLALTVYGDLDISTILTLPKGRSPVRTIILARKRLKDLYSYISDELKMGHQAFFIYPLIEESEQVDLKNATDEATKLREEVFPGVGVELLHGRLNDNEKQEIMQRFRSRQSMILVSTTVVEVGIDIPTATVMVIEHPERFGMAQLHQLRGRVGRSNLKSICVMVMNKAISDDALSRLREFASTSSGFDVAELDLRLRGPGEFLGLRQHGMPQFLIGDIVNDRDLLFKAREDAKQLMEEDPELLEHGALRIEMERVYSERARLIEVG</sequence>
<dbReference type="NCBIfam" id="TIGR00643">
    <property type="entry name" value="recG"/>
    <property type="match status" value="1"/>
</dbReference>
<dbReference type="PANTHER" id="PTHR47964:SF1">
    <property type="entry name" value="ATP-DEPENDENT DNA HELICASE HOMOLOG RECG, CHLOROPLASTIC"/>
    <property type="match status" value="1"/>
</dbReference>
<dbReference type="NCBIfam" id="NF008165">
    <property type="entry name" value="PRK10917.1-3"/>
    <property type="match status" value="1"/>
</dbReference>
<dbReference type="HOGENOM" id="CLU_005122_7_1_0"/>
<dbReference type="eggNOG" id="COG1200">
    <property type="taxonomic scope" value="Bacteria"/>
</dbReference>
<dbReference type="Pfam" id="PF17191">
    <property type="entry name" value="RecG_wedge"/>
    <property type="match status" value="1"/>
</dbReference>
<dbReference type="SUPFAM" id="SSF52540">
    <property type="entry name" value="P-loop containing nucleoside triphosphate hydrolases"/>
    <property type="match status" value="2"/>
</dbReference>
<evidence type="ECO:0000313" key="18">
    <source>
        <dbReference type="EMBL" id="AFK06270.1"/>
    </source>
</evidence>
<name>I2F2W7_9BACT</name>
<evidence type="ECO:0000256" key="11">
    <source>
        <dbReference type="ARBA" id="ARBA00023235"/>
    </source>
</evidence>
<dbReference type="InterPro" id="IPR012340">
    <property type="entry name" value="NA-bd_OB-fold"/>
</dbReference>
<evidence type="ECO:0000259" key="16">
    <source>
        <dbReference type="PROSITE" id="PS51192"/>
    </source>
</evidence>
<dbReference type="GO" id="GO:0006310">
    <property type="term" value="P:DNA recombination"/>
    <property type="evidence" value="ECO:0007669"/>
    <property type="project" value="UniProtKB-UniRule"/>
</dbReference>
<dbReference type="GO" id="GO:0003677">
    <property type="term" value="F:DNA binding"/>
    <property type="evidence" value="ECO:0007669"/>
    <property type="project" value="UniProtKB-KW"/>
</dbReference>
<dbReference type="SMART" id="SM00487">
    <property type="entry name" value="DEXDc"/>
    <property type="match status" value="1"/>
</dbReference>
<keyword evidence="19" id="KW-1185">Reference proteome</keyword>
<dbReference type="Proteomes" id="UP000002881">
    <property type="component" value="Chromosome"/>
</dbReference>
<dbReference type="InterPro" id="IPR004609">
    <property type="entry name" value="ATP-dep_DNA_helicase_RecG"/>
</dbReference>
<evidence type="ECO:0000259" key="17">
    <source>
        <dbReference type="PROSITE" id="PS51194"/>
    </source>
</evidence>
<dbReference type="AlphaFoldDB" id="I2F2W7"/>
<dbReference type="GO" id="GO:0006281">
    <property type="term" value="P:DNA repair"/>
    <property type="evidence" value="ECO:0007669"/>
    <property type="project" value="UniProtKB-UniRule"/>
</dbReference>
<comment type="catalytic activity">
    <reaction evidence="14 15">
        <text>ATP + H2O = ADP + phosphate + H(+)</text>
        <dbReference type="Rhea" id="RHEA:13065"/>
        <dbReference type="ChEBI" id="CHEBI:15377"/>
        <dbReference type="ChEBI" id="CHEBI:15378"/>
        <dbReference type="ChEBI" id="CHEBI:30616"/>
        <dbReference type="ChEBI" id="CHEBI:43474"/>
        <dbReference type="ChEBI" id="CHEBI:456216"/>
        <dbReference type="EC" id="5.6.2.4"/>
    </reaction>
</comment>
<dbReference type="GO" id="GO:0016887">
    <property type="term" value="F:ATP hydrolysis activity"/>
    <property type="evidence" value="ECO:0007669"/>
    <property type="project" value="RHEA"/>
</dbReference>
<comment type="catalytic activity">
    <reaction evidence="12 15">
        <text>Couples ATP hydrolysis with the unwinding of duplex DNA by translocating in the 3'-5' direction.</text>
        <dbReference type="EC" id="5.6.2.4"/>
    </reaction>
</comment>
<comment type="function">
    <text evidence="15">Plays a critical role in recombination and DNA repair. Helps process Holliday junction intermediates to mature products by catalyzing branch migration. Has replication fork regression activity, unwinds stalled or blocked replication forks to make a HJ that can be resolved. Has a DNA unwinding activity characteristic of a DNA helicase with 3'-5' polarity.</text>
</comment>
<dbReference type="InterPro" id="IPR014001">
    <property type="entry name" value="Helicase_ATP-bd"/>
</dbReference>
<dbReference type="InterPro" id="IPR011545">
    <property type="entry name" value="DEAD/DEAH_box_helicase_dom"/>
</dbReference>
<dbReference type="SUPFAM" id="SSF69008">
    <property type="entry name" value="RecG, N-terminal domain"/>
    <property type="match status" value="1"/>
</dbReference>
<evidence type="ECO:0000313" key="19">
    <source>
        <dbReference type="Proteomes" id="UP000002881"/>
    </source>
</evidence>
<evidence type="ECO:0000256" key="4">
    <source>
        <dbReference type="ARBA" id="ARBA00022763"/>
    </source>
</evidence>
<dbReference type="KEGG" id="mpg:Theba_0547"/>
<keyword evidence="9 15" id="KW-0233">DNA recombination</keyword>
<dbReference type="InterPro" id="IPR045562">
    <property type="entry name" value="RecG_dom3_C"/>
</dbReference>
<comment type="similarity">
    <text evidence="1 15">Belongs to the helicase family. RecG subfamily.</text>
</comment>
<keyword evidence="8" id="KW-0238">DNA-binding</keyword>
<dbReference type="STRING" id="660470.Theba_0547"/>
<dbReference type="SMART" id="SM00490">
    <property type="entry name" value="HELICc"/>
    <property type="match status" value="1"/>
</dbReference>
<dbReference type="GeneID" id="87106397"/>
<evidence type="ECO:0000256" key="6">
    <source>
        <dbReference type="ARBA" id="ARBA00022806"/>
    </source>
</evidence>
<dbReference type="Pfam" id="PF17190">
    <property type="entry name" value="RecG_N"/>
    <property type="match status" value="1"/>
</dbReference>
<dbReference type="EMBL" id="CP003532">
    <property type="protein sequence ID" value="AFK06270.1"/>
    <property type="molecule type" value="Genomic_DNA"/>
</dbReference>
<evidence type="ECO:0000256" key="14">
    <source>
        <dbReference type="ARBA" id="ARBA00048988"/>
    </source>
</evidence>
<dbReference type="InterPro" id="IPR036845">
    <property type="entry name" value="RecG_N_sf"/>
</dbReference>
<feature type="domain" description="Helicase ATP-binding" evidence="16">
    <location>
        <begin position="373"/>
        <end position="534"/>
    </location>
</feature>
<dbReference type="Pfam" id="PF00270">
    <property type="entry name" value="DEAD"/>
    <property type="match status" value="1"/>
</dbReference>
<evidence type="ECO:0000256" key="12">
    <source>
        <dbReference type="ARBA" id="ARBA00034617"/>
    </source>
</evidence>
<dbReference type="InterPro" id="IPR001650">
    <property type="entry name" value="Helicase_C-like"/>
</dbReference>
<dbReference type="InterPro" id="IPR033454">
    <property type="entry name" value="RecG_wedge"/>
</dbReference>
<evidence type="ECO:0000256" key="15">
    <source>
        <dbReference type="RuleBase" id="RU363016"/>
    </source>
</evidence>
<dbReference type="InterPro" id="IPR027417">
    <property type="entry name" value="P-loop_NTPase"/>
</dbReference>
<evidence type="ECO:0000256" key="2">
    <source>
        <dbReference type="ARBA" id="ARBA00017846"/>
    </source>
</evidence>
<dbReference type="GO" id="GO:0043138">
    <property type="term" value="F:3'-5' DNA helicase activity"/>
    <property type="evidence" value="ECO:0007669"/>
    <property type="project" value="UniProtKB-EC"/>
</dbReference>
<keyword evidence="5 15" id="KW-0378">Hydrolase</keyword>
<protein>
    <recommendedName>
        <fullName evidence="2 15">ATP-dependent DNA helicase RecG</fullName>
        <ecNumber evidence="13 15">5.6.2.4</ecNumber>
    </recommendedName>
</protein>
<dbReference type="RefSeq" id="WP_014730369.1">
    <property type="nucleotide sequence ID" value="NC_017934.1"/>
</dbReference>
<dbReference type="Gene3D" id="3.40.50.300">
    <property type="entry name" value="P-loop containing nucleotide triphosphate hydrolases"/>
    <property type="match status" value="2"/>
</dbReference>
<dbReference type="CDD" id="cd04488">
    <property type="entry name" value="RecG_wedge_OBF"/>
    <property type="match status" value="1"/>
</dbReference>
<evidence type="ECO:0000256" key="3">
    <source>
        <dbReference type="ARBA" id="ARBA00022741"/>
    </source>
</evidence>
<reference evidence="18 19" key="1">
    <citation type="journal article" date="2012" name="Genome Biol. Evol.">
        <title>Genome Sequence of the Mesophilic Thermotogales Bacterium Mesotoga prima MesG1.Ag.4.2 Reveals the Largest Thermotogales Genome To Date.</title>
        <authorList>
            <person name="Zhaxybayeva O."/>
            <person name="Swithers K.S."/>
            <person name="Foght J."/>
            <person name="Green A.G."/>
            <person name="Bruce D."/>
            <person name="Detter C."/>
            <person name="Han S."/>
            <person name="Teshima H."/>
            <person name="Han J."/>
            <person name="Woyke T."/>
            <person name="Pitluck S."/>
            <person name="Nolan M."/>
            <person name="Ivanova N."/>
            <person name="Pati A."/>
            <person name="Land M.L."/>
            <person name="Dlutek M."/>
            <person name="Doolittle W.F."/>
            <person name="Noll K.M."/>
            <person name="Nesbo C.L."/>
        </authorList>
    </citation>
    <scope>NUCLEOTIDE SEQUENCE [LARGE SCALE GENOMIC DNA]</scope>
    <source>
        <strain evidence="19">mesG1.Ag.4.2</strain>
    </source>
</reference>